<dbReference type="SUPFAM" id="SSF46689">
    <property type="entry name" value="Homeodomain-like"/>
    <property type="match status" value="1"/>
</dbReference>
<dbReference type="Proteomes" id="UP000722989">
    <property type="component" value="Unassembled WGS sequence"/>
</dbReference>
<proteinExistence type="predicted"/>
<name>A0ABX0Y6Q5_9ACTN</name>
<dbReference type="Gene3D" id="1.10.357.10">
    <property type="entry name" value="Tetracycline Repressor, domain 2"/>
    <property type="match status" value="1"/>
</dbReference>
<feature type="domain" description="QsdR TetR regulatory C-terminal" evidence="1">
    <location>
        <begin position="95"/>
        <end position="203"/>
    </location>
</feature>
<protein>
    <submittedName>
        <fullName evidence="2">TetR/AcrR family transcriptional regulator</fullName>
    </submittedName>
</protein>
<dbReference type="Pfam" id="PF18598">
    <property type="entry name" value="TetR_C_36"/>
    <property type="match status" value="1"/>
</dbReference>
<dbReference type="SUPFAM" id="SSF48498">
    <property type="entry name" value="Tetracyclin repressor-like, C-terminal domain"/>
    <property type="match status" value="1"/>
</dbReference>
<dbReference type="InterPro" id="IPR009057">
    <property type="entry name" value="Homeodomain-like_sf"/>
</dbReference>
<comment type="caution">
    <text evidence="2">The sequence shown here is derived from an EMBL/GenBank/DDBJ whole genome shotgun (WGS) entry which is preliminary data.</text>
</comment>
<dbReference type="EMBL" id="JAATVY010000036">
    <property type="protein sequence ID" value="NJC73781.1"/>
    <property type="molecule type" value="Genomic_DNA"/>
</dbReference>
<evidence type="ECO:0000259" key="1">
    <source>
        <dbReference type="Pfam" id="PF18598"/>
    </source>
</evidence>
<reference evidence="2 3" key="1">
    <citation type="submission" date="2020-03" db="EMBL/GenBank/DDBJ databases">
        <title>WGS of the type strain of Planosporangium spp.</title>
        <authorList>
            <person name="Thawai C."/>
        </authorList>
    </citation>
    <scope>NUCLEOTIDE SEQUENCE [LARGE SCALE GENOMIC DNA]</scope>
    <source>
        <strain evidence="2 3">TBRC 5610</strain>
    </source>
</reference>
<accession>A0ABX0Y6Q5</accession>
<sequence>MADGDNGQVTVDEAGAVDRATRVSSVPSVDDVIGAATRHYLRGEPIDMSELAVELGMSRATLYRRVGNHERLVGLVLAGRTERTYREASAGVRERGPARVLAVLNRFMHAVLATEPLKRFIARDPVLYIRVATAPGPIEQRSTELIAAMLREEIEAGHLQLRVPADVMAQAIVRVADSFMYAHLLGHEQTRIDTALEVIALLVDAAPAGGSFR</sequence>
<gene>
    <name evidence="2" type="ORF">HC031_29305</name>
</gene>
<keyword evidence="3" id="KW-1185">Reference proteome</keyword>
<dbReference type="InterPro" id="IPR041485">
    <property type="entry name" value="TetR_C_36"/>
</dbReference>
<evidence type="ECO:0000313" key="2">
    <source>
        <dbReference type="EMBL" id="NJC73781.1"/>
    </source>
</evidence>
<evidence type="ECO:0000313" key="3">
    <source>
        <dbReference type="Proteomes" id="UP000722989"/>
    </source>
</evidence>
<dbReference type="InterPro" id="IPR036271">
    <property type="entry name" value="Tet_transcr_reg_TetR-rel_C_sf"/>
</dbReference>
<organism evidence="2 3">
    <name type="scientific">Planosporangium thailandense</name>
    <dbReference type="NCBI Taxonomy" id="765197"/>
    <lineage>
        <taxon>Bacteria</taxon>
        <taxon>Bacillati</taxon>
        <taxon>Actinomycetota</taxon>
        <taxon>Actinomycetes</taxon>
        <taxon>Micromonosporales</taxon>
        <taxon>Micromonosporaceae</taxon>
        <taxon>Planosporangium</taxon>
    </lineage>
</organism>